<feature type="region of interest" description="Disordered" evidence="1">
    <location>
        <begin position="273"/>
        <end position="336"/>
    </location>
</feature>
<comment type="caution">
    <text evidence="2">The sequence shown here is derived from an EMBL/GenBank/DDBJ whole genome shotgun (WGS) entry which is preliminary data.</text>
</comment>
<feature type="region of interest" description="Disordered" evidence="1">
    <location>
        <begin position="393"/>
        <end position="578"/>
    </location>
</feature>
<keyword evidence="3" id="KW-1185">Reference proteome</keyword>
<evidence type="ECO:0000313" key="2">
    <source>
        <dbReference type="EMBL" id="RUS78879.1"/>
    </source>
</evidence>
<sequence length="578" mass="59954">MLPVLHSRTPQPFSLLDEVLHRLAIPRDKLSALYAWKRSSVTLSSERVREVASCCCSNVSIRLPQSGDVTLLPLATLREIEAALRKQGSSAWLVGSAGALGTVGGRSGSSALTAAGAGGASGAYGRPASAFSGGVMKIKKEPVDFFGSSLSSSSSSSSMLTSSSSQPASFPYSPSLVAGKANLGGGGYRQYNFSSNSSSISGGSHSSHNSHSNNNTSSISGASHNNNSSSSGSSGNLGVVASSPSPSGKPESVRRSDTLSRVPILTKLEQQAGHQLFSSSSSDLLTSSTPMSSSFRSKQVLQPARDLFHPASTGSATPKSTNAAFKAKTSPSPFSLASATSLTTATTTPITGTATSSTSGLGGASSTSFFSKHNKLKTSLTSFPFSSSSTVFSSSLSGLNQARPGGYPSAPSAAPPPSSWAAQPHSSSSSSSSSLSFAMSASSAPTSEQQRQQSHHGHQGPKKSDHQRSSHHHHHQQQQQQQQGSHNVKQQQHQQQQQQQQQRSTPTSHTSSSSYKGAQSSSFSSKEGRNSTSGGGPSQRKGKKEDPEGTWLNTPMFSDDSSSSPFHTSIDFDSENSN</sequence>
<feature type="compositionally biased region" description="Polar residues" evidence="1">
    <location>
        <begin position="312"/>
        <end position="323"/>
    </location>
</feature>
<reference evidence="2 3" key="1">
    <citation type="submission" date="2019-01" db="EMBL/GenBank/DDBJ databases">
        <title>A draft genome assembly of the solar-powered sea slug Elysia chlorotica.</title>
        <authorList>
            <person name="Cai H."/>
            <person name="Li Q."/>
            <person name="Fang X."/>
            <person name="Li J."/>
            <person name="Curtis N.E."/>
            <person name="Altenburger A."/>
            <person name="Shibata T."/>
            <person name="Feng M."/>
            <person name="Maeda T."/>
            <person name="Schwartz J.A."/>
            <person name="Shigenobu S."/>
            <person name="Lundholm N."/>
            <person name="Nishiyama T."/>
            <person name="Yang H."/>
            <person name="Hasebe M."/>
            <person name="Li S."/>
            <person name="Pierce S.K."/>
            <person name="Wang J."/>
        </authorList>
    </citation>
    <scope>NUCLEOTIDE SEQUENCE [LARGE SCALE GENOMIC DNA]</scope>
    <source>
        <strain evidence="2">EC2010</strain>
        <tissue evidence="2">Whole organism of an adult</tissue>
    </source>
</reference>
<proteinExistence type="predicted"/>
<feature type="region of interest" description="Disordered" evidence="1">
    <location>
        <begin position="197"/>
        <end position="257"/>
    </location>
</feature>
<dbReference type="OrthoDB" id="6161413at2759"/>
<organism evidence="2 3">
    <name type="scientific">Elysia chlorotica</name>
    <name type="common">Eastern emerald elysia</name>
    <name type="synonym">Sea slug</name>
    <dbReference type="NCBI Taxonomy" id="188477"/>
    <lineage>
        <taxon>Eukaryota</taxon>
        <taxon>Metazoa</taxon>
        <taxon>Spiralia</taxon>
        <taxon>Lophotrochozoa</taxon>
        <taxon>Mollusca</taxon>
        <taxon>Gastropoda</taxon>
        <taxon>Heterobranchia</taxon>
        <taxon>Euthyneura</taxon>
        <taxon>Panpulmonata</taxon>
        <taxon>Sacoglossa</taxon>
        <taxon>Placobranchoidea</taxon>
        <taxon>Plakobranchidae</taxon>
        <taxon>Elysia</taxon>
    </lineage>
</organism>
<gene>
    <name evidence="2" type="ORF">EGW08_013354</name>
</gene>
<evidence type="ECO:0000313" key="3">
    <source>
        <dbReference type="Proteomes" id="UP000271974"/>
    </source>
</evidence>
<dbReference type="EMBL" id="RQTK01000484">
    <property type="protein sequence ID" value="RUS78879.1"/>
    <property type="molecule type" value="Genomic_DNA"/>
</dbReference>
<dbReference type="AlphaFoldDB" id="A0A3S0ZZA4"/>
<dbReference type="Proteomes" id="UP000271974">
    <property type="component" value="Unassembled WGS sequence"/>
</dbReference>
<feature type="compositionally biased region" description="Low complexity" evidence="1">
    <location>
        <begin position="477"/>
        <end position="525"/>
    </location>
</feature>
<protein>
    <submittedName>
        <fullName evidence="2">Uncharacterized protein</fullName>
    </submittedName>
</protein>
<accession>A0A3S0ZZA4</accession>
<feature type="compositionally biased region" description="Low complexity" evidence="1">
    <location>
        <begin position="197"/>
        <end position="243"/>
    </location>
</feature>
<feature type="compositionally biased region" description="Low complexity" evidence="1">
    <location>
        <begin position="277"/>
        <end position="297"/>
    </location>
</feature>
<feature type="compositionally biased region" description="Low complexity" evidence="1">
    <location>
        <begin position="419"/>
        <end position="452"/>
    </location>
</feature>
<name>A0A3S0ZZA4_ELYCH</name>
<evidence type="ECO:0000256" key="1">
    <source>
        <dbReference type="SAM" id="MobiDB-lite"/>
    </source>
</evidence>